<dbReference type="PANTHER" id="PTHR10264">
    <property type="entry name" value="BAND 7 PROTEIN-RELATED"/>
    <property type="match status" value="1"/>
</dbReference>
<organism evidence="3 4">
    <name type="scientific">Spongisporangium articulatum</name>
    <dbReference type="NCBI Taxonomy" id="3362603"/>
    <lineage>
        <taxon>Bacteria</taxon>
        <taxon>Bacillati</taxon>
        <taxon>Actinomycetota</taxon>
        <taxon>Actinomycetes</taxon>
        <taxon>Kineosporiales</taxon>
        <taxon>Kineosporiaceae</taxon>
        <taxon>Spongisporangium</taxon>
    </lineage>
</organism>
<gene>
    <name evidence="3" type="ORF">ACIB24_06655</name>
</gene>
<dbReference type="Gene3D" id="3.30.479.30">
    <property type="entry name" value="Band 7 domain"/>
    <property type="match status" value="1"/>
</dbReference>
<comment type="similarity">
    <text evidence="1">Belongs to the band 7/mec-2 family.</text>
</comment>
<dbReference type="InterPro" id="IPR001107">
    <property type="entry name" value="Band_7"/>
</dbReference>
<dbReference type="InterPro" id="IPR043202">
    <property type="entry name" value="Band-7_stomatin-like"/>
</dbReference>
<evidence type="ECO:0000256" key="1">
    <source>
        <dbReference type="ARBA" id="ARBA00008164"/>
    </source>
</evidence>
<evidence type="ECO:0000259" key="2">
    <source>
        <dbReference type="SMART" id="SM00244"/>
    </source>
</evidence>
<dbReference type="EMBL" id="JBITLV010000002">
    <property type="protein sequence ID" value="MFI7586740.1"/>
    <property type="molecule type" value="Genomic_DNA"/>
</dbReference>
<sequence>MITVKVTVRAGTRAVVRIDGVAVQVLEPGRHRLPRVGRTGFQVGRREVQRVDVRRQVLVLAGQELATADVPGVRVSVAVLFHVVDPLAFLDVAADPLDVVRLAAQLALRDAVATRELAAVTADRGGIAAELQAALTEPAAEVGVEVRRVELRDVTLPHEVRHAVLALHTARQEGLAALERARGETAALRALANGARVLADNPGLLQLRTAQEVAKAGGVVTLTLTPT</sequence>
<dbReference type="RefSeq" id="WP_398277072.1">
    <property type="nucleotide sequence ID" value="NZ_JBITLV010000002.1"/>
</dbReference>
<comment type="caution">
    <text evidence="3">The sequence shown here is derived from an EMBL/GenBank/DDBJ whole genome shotgun (WGS) entry which is preliminary data.</text>
</comment>
<evidence type="ECO:0000313" key="3">
    <source>
        <dbReference type="EMBL" id="MFI7586740.1"/>
    </source>
</evidence>
<dbReference type="PRINTS" id="PR00721">
    <property type="entry name" value="STOMATIN"/>
</dbReference>
<dbReference type="Gene3D" id="6.10.250.2090">
    <property type="match status" value="1"/>
</dbReference>
<dbReference type="Pfam" id="PF01145">
    <property type="entry name" value="Band_7"/>
    <property type="match status" value="1"/>
</dbReference>
<dbReference type="PANTHER" id="PTHR10264:SF83">
    <property type="entry name" value="BLL5629 PROTEIN"/>
    <property type="match status" value="1"/>
</dbReference>
<name>A0ABW8AK46_9ACTN</name>
<keyword evidence="4" id="KW-1185">Reference proteome</keyword>
<dbReference type="SUPFAM" id="SSF117892">
    <property type="entry name" value="Band 7/SPFH domain"/>
    <property type="match status" value="1"/>
</dbReference>
<protein>
    <submittedName>
        <fullName evidence="3">Slipin family protein</fullName>
    </submittedName>
</protein>
<dbReference type="InterPro" id="IPR036013">
    <property type="entry name" value="Band_7/SPFH_dom_sf"/>
</dbReference>
<proteinExistence type="inferred from homology"/>
<evidence type="ECO:0000313" key="4">
    <source>
        <dbReference type="Proteomes" id="UP001612915"/>
    </source>
</evidence>
<accession>A0ABW8AK46</accession>
<feature type="domain" description="Band 7" evidence="2">
    <location>
        <begin position="3"/>
        <end position="168"/>
    </location>
</feature>
<dbReference type="SMART" id="SM00244">
    <property type="entry name" value="PHB"/>
    <property type="match status" value="1"/>
</dbReference>
<reference evidence="3 4" key="1">
    <citation type="submission" date="2024-10" db="EMBL/GenBank/DDBJ databases">
        <title>The Natural Products Discovery Center: Release of the First 8490 Sequenced Strains for Exploring Actinobacteria Biosynthetic Diversity.</title>
        <authorList>
            <person name="Kalkreuter E."/>
            <person name="Kautsar S.A."/>
            <person name="Yang D."/>
            <person name="Bader C.D."/>
            <person name="Teijaro C.N."/>
            <person name="Fluegel L."/>
            <person name="Davis C.M."/>
            <person name="Simpson J.R."/>
            <person name="Lauterbach L."/>
            <person name="Steele A.D."/>
            <person name="Gui C."/>
            <person name="Meng S."/>
            <person name="Li G."/>
            <person name="Viehrig K."/>
            <person name="Ye F."/>
            <person name="Su P."/>
            <person name="Kiefer A.F."/>
            <person name="Nichols A."/>
            <person name="Cepeda A.J."/>
            <person name="Yan W."/>
            <person name="Fan B."/>
            <person name="Jiang Y."/>
            <person name="Adhikari A."/>
            <person name="Zheng C.-J."/>
            <person name="Schuster L."/>
            <person name="Cowan T.M."/>
            <person name="Smanski M.J."/>
            <person name="Chevrette M.G."/>
            <person name="De Carvalho L.P.S."/>
            <person name="Shen B."/>
        </authorList>
    </citation>
    <scope>NUCLEOTIDE SEQUENCE [LARGE SCALE GENOMIC DNA]</scope>
    <source>
        <strain evidence="3 4">NPDC049639</strain>
    </source>
</reference>
<dbReference type="CDD" id="cd13438">
    <property type="entry name" value="SPFH_eoslipins_u2"/>
    <property type="match status" value="1"/>
</dbReference>
<dbReference type="Proteomes" id="UP001612915">
    <property type="component" value="Unassembled WGS sequence"/>
</dbReference>
<dbReference type="InterPro" id="IPR001972">
    <property type="entry name" value="Stomatin_HflK_fam"/>
</dbReference>